<comment type="caution">
    <text evidence="2">The sequence shown here is derived from an EMBL/GenBank/DDBJ whole genome shotgun (WGS) entry which is preliminary data.</text>
</comment>
<sequence length="188" mass="20839">MSAGDLSTDPSEVEQALNRAFYCCTLWNAVMLLDEADVFLAKRTIEGLERNELVSIFLRKLEHYQGVLFLTTNRMESVDAAFQSRIDLMLPFDPLTEAARAEVWRNFVATNGGSDRFGISSEDIAQLAAMDLNGREIKNLVKTALVLNVAENSIDEGEGEGKGKGKVAGDNLLKLAKMRIRAQQLLKE</sequence>
<dbReference type="PANTHER" id="PTHR46411:SF3">
    <property type="entry name" value="AAA+ ATPASE DOMAIN-CONTAINING PROTEIN"/>
    <property type="match status" value="1"/>
</dbReference>
<dbReference type="Gene3D" id="3.40.50.300">
    <property type="entry name" value="P-loop containing nucleotide triphosphate hydrolases"/>
    <property type="match status" value="1"/>
</dbReference>
<proteinExistence type="predicted"/>
<dbReference type="EMBL" id="JAQQWN010000004">
    <property type="protein sequence ID" value="KAK8087583.1"/>
    <property type="molecule type" value="Genomic_DNA"/>
</dbReference>
<name>A0ABR1WWT3_9PEZI</name>
<dbReference type="PANTHER" id="PTHR46411">
    <property type="entry name" value="FAMILY ATPASE, PUTATIVE-RELATED"/>
    <property type="match status" value="1"/>
</dbReference>
<feature type="domain" description="ATPase AAA-type core" evidence="1">
    <location>
        <begin position="11"/>
        <end position="92"/>
    </location>
</feature>
<keyword evidence="3" id="KW-1185">Reference proteome</keyword>
<dbReference type="GeneID" id="92039919"/>
<evidence type="ECO:0000313" key="3">
    <source>
        <dbReference type="Proteomes" id="UP001433268"/>
    </source>
</evidence>
<reference evidence="2 3" key="1">
    <citation type="submission" date="2023-01" db="EMBL/GenBank/DDBJ databases">
        <title>Analysis of 21 Apiospora genomes using comparative genomics revels a genus with tremendous synthesis potential of carbohydrate active enzymes and secondary metabolites.</title>
        <authorList>
            <person name="Sorensen T."/>
        </authorList>
    </citation>
    <scope>NUCLEOTIDE SEQUENCE [LARGE SCALE GENOMIC DNA]</scope>
    <source>
        <strain evidence="2 3">CBS 114990</strain>
    </source>
</reference>
<dbReference type="InterPro" id="IPR027417">
    <property type="entry name" value="P-loop_NTPase"/>
</dbReference>
<protein>
    <recommendedName>
        <fullName evidence="1">ATPase AAA-type core domain-containing protein</fullName>
    </recommendedName>
</protein>
<dbReference type="RefSeq" id="XP_066670477.1">
    <property type="nucleotide sequence ID" value="XM_066806859.1"/>
</dbReference>
<gene>
    <name evidence="2" type="ORF">PG997_002544</name>
</gene>
<dbReference type="Proteomes" id="UP001433268">
    <property type="component" value="Unassembled WGS sequence"/>
</dbReference>
<accession>A0ABR1WWT3</accession>
<dbReference type="InterPro" id="IPR003959">
    <property type="entry name" value="ATPase_AAA_core"/>
</dbReference>
<evidence type="ECO:0000259" key="1">
    <source>
        <dbReference type="Pfam" id="PF00004"/>
    </source>
</evidence>
<dbReference type="Pfam" id="PF00004">
    <property type="entry name" value="AAA"/>
    <property type="match status" value="1"/>
</dbReference>
<dbReference type="SUPFAM" id="SSF52540">
    <property type="entry name" value="P-loop containing nucleoside triphosphate hydrolases"/>
    <property type="match status" value="1"/>
</dbReference>
<evidence type="ECO:0000313" key="2">
    <source>
        <dbReference type="EMBL" id="KAK8087583.1"/>
    </source>
</evidence>
<organism evidence="2 3">
    <name type="scientific">Apiospora hydei</name>
    <dbReference type="NCBI Taxonomy" id="1337664"/>
    <lineage>
        <taxon>Eukaryota</taxon>
        <taxon>Fungi</taxon>
        <taxon>Dikarya</taxon>
        <taxon>Ascomycota</taxon>
        <taxon>Pezizomycotina</taxon>
        <taxon>Sordariomycetes</taxon>
        <taxon>Xylariomycetidae</taxon>
        <taxon>Amphisphaeriales</taxon>
        <taxon>Apiosporaceae</taxon>
        <taxon>Apiospora</taxon>
    </lineage>
</organism>